<organism evidence="1 2">
    <name type="scientific">Brassica oleracea var. oleracea</name>
    <dbReference type="NCBI Taxonomy" id="109376"/>
    <lineage>
        <taxon>Eukaryota</taxon>
        <taxon>Viridiplantae</taxon>
        <taxon>Streptophyta</taxon>
        <taxon>Embryophyta</taxon>
        <taxon>Tracheophyta</taxon>
        <taxon>Spermatophyta</taxon>
        <taxon>Magnoliopsida</taxon>
        <taxon>eudicotyledons</taxon>
        <taxon>Gunneridae</taxon>
        <taxon>Pentapetalae</taxon>
        <taxon>rosids</taxon>
        <taxon>malvids</taxon>
        <taxon>Brassicales</taxon>
        <taxon>Brassicaceae</taxon>
        <taxon>Brassiceae</taxon>
        <taxon>Brassica</taxon>
    </lineage>
</organism>
<dbReference type="AlphaFoldDB" id="A0A0D3BHR7"/>
<accession>A0A0D3BHR7</accession>
<dbReference type="HOGENOM" id="CLU_2029928_0_0_1"/>
<proteinExistence type="predicted"/>
<dbReference type="EnsemblPlants" id="Bo3g134330.1">
    <property type="protein sequence ID" value="Bo3g134330.1"/>
    <property type="gene ID" value="Bo3g134330"/>
</dbReference>
<dbReference type="Gramene" id="Bo3g134330.1">
    <property type="protein sequence ID" value="Bo3g134330.1"/>
    <property type="gene ID" value="Bo3g134330"/>
</dbReference>
<keyword evidence="2" id="KW-1185">Reference proteome</keyword>
<dbReference type="Proteomes" id="UP000032141">
    <property type="component" value="Chromosome C3"/>
</dbReference>
<reference evidence="1" key="2">
    <citation type="submission" date="2015-03" db="UniProtKB">
        <authorList>
            <consortium name="EnsemblPlants"/>
        </authorList>
    </citation>
    <scope>IDENTIFICATION</scope>
</reference>
<sequence>MRCDNYCPRCGEPEETVTHAIFESQPAVQAWELSSTPSSSQTFPTSSIYTNMDYLFWRKNSIMQPTDDIDFYPWIIWYIRKARNDKLFRSIDTQRVSVRRGTMQMMQYLHLHMHKLLRKHNP</sequence>
<dbReference type="eggNOG" id="KOG1075">
    <property type="taxonomic scope" value="Eukaryota"/>
</dbReference>
<reference evidence="1 2" key="1">
    <citation type="journal article" date="2014" name="Genome Biol.">
        <title>Transcriptome and methylome profiling reveals relics of genome dominance in the mesopolyploid Brassica oleracea.</title>
        <authorList>
            <person name="Parkin I.A."/>
            <person name="Koh C."/>
            <person name="Tang H."/>
            <person name="Robinson S.J."/>
            <person name="Kagale S."/>
            <person name="Clarke W.E."/>
            <person name="Town C.D."/>
            <person name="Nixon J."/>
            <person name="Krishnakumar V."/>
            <person name="Bidwell S.L."/>
            <person name="Denoeud F."/>
            <person name="Belcram H."/>
            <person name="Links M.G."/>
            <person name="Just J."/>
            <person name="Clarke C."/>
            <person name="Bender T."/>
            <person name="Huebert T."/>
            <person name="Mason A.S."/>
            <person name="Pires J.C."/>
            <person name="Barker G."/>
            <person name="Moore J."/>
            <person name="Walley P.G."/>
            <person name="Manoli S."/>
            <person name="Batley J."/>
            <person name="Edwards D."/>
            <person name="Nelson M.N."/>
            <person name="Wang X."/>
            <person name="Paterson A.H."/>
            <person name="King G."/>
            <person name="Bancroft I."/>
            <person name="Chalhoub B."/>
            <person name="Sharpe A.G."/>
        </authorList>
    </citation>
    <scope>NUCLEOTIDE SEQUENCE</scope>
    <source>
        <strain evidence="1 2">cv. TO1000</strain>
    </source>
</reference>
<name>A0A0D3BHR7_BRAOL</name>
<protein>
    <submittedName>
        <fullName evidence="1">Uncharacterized protein</fullName>
    </submittedName>
</protein>
<evidence type="ECO:0000313" key="2">
    <source>
        <dbReference type="Proteomes" id="UP000032141"/>
    </source>
</evidence>
<evidence type="ECO:0000313" key="1">
    <source>
        <dbReference type="EnsemblPlants" id="Bo3g134330.1"/>
    </source>
</evidence>